<protein>
    <submittedName>
        <fullName evidence="2">Uncharacterized protein</fullName>
    </submittedName>
</protein>
<organism evidence="2">
    <name type="scientific">viral metagenome</name>
    <dbReference type="NCBI Taxonomy" id="1070528"/>
    <lineage>
        <taxon>unclassified sequences</taxon>
        <taxon>metagenomes</taxon>
        <taxon>organismal metagenomes</taxon>
    </lineage>
</organism>
<feature type="transmembrane region" description="Helical" evidence="1">
    <location>
        <begin position="72"/>
        <end position="91"/>
    </location>
</feature>
<dbReference type="AlphaFoldDB" id="A0A6C0J1T8"/>
<keyword evidence="1" id="KW-0472">Membrane</keyword>
<name>A0A6C0J1T8_9ZZZZ</name>
<proteinExistence type="predicted"/>
<evidence type="ECO:0000313" key="2">
    <source>
        <dbReference type="EMBL" id="QHT97917.1"/>
    </source>
</evidence>
<accession>A0A6C0J1T8</accession>
<sequence>MSDLTGTPVVTAPSAPIRTYLPTVTSSMKWWLAIFLGLLFFIVAFPGTYNLTNAIWTSLGLPSFLQAPGCPTTVGVLIHAIIFLIIIRLILW</sequence>
<keyword evidence="1" id="KW-0812">Transmembrane</keyword>
<reference evidence="2" key="1">
    <citation type="journal article" date="2020" name="Nature">
        <title>Giant virus diversity and host interactions through global metagenomics.</title>
        <authorList>
            <person name="Schulz F."/>
            <person name="Roux S."/>
            <person name="Paez-Espino D."/>
            <person name="Jungbluth S."/>
            <person name="Walsh D.A."/>
            <person name="Denef V.J."/>
            <person name="McMahon K.D."/>
            <person name="Konstantinidis K.T."/>
            <person name="Eloe-Fadrosh E.A."/>
            <person name="Kyrpides N.C."/>
            <person name="Woyke T."/>
        </authorList>
    </citation>
    <scope>NUCLEOTIDE SEQUENCE</scope>
    <source>
        <strain evidence="2">GVMAG-M-3300025572-1</strain>
    </source>
</reference>
<feature type="transmembrane region" description="Helical" evidence="1">
    <location>
        <begin position="30"/>
        <end position="52"/>
    </location>
</feature>
<evidence type="ECO:0000256" key="1">
    <source>
        <dbReference type="SAM" id="Phobius"/>
    </source>
</evidence>
<keyword evidence="1" id="KW-1133">Transmembrane helix</keyword>
<dbReference type="EMBL" id="MN740284">
    <property type="protein sequence ID" value="QHT97917.1"/>
    <property type="molecule type" value="Genomic_DNA"/>
</dbReference>